<proteinExistence type="predicted"/>
<evidence type="ECO:0000256" key="3">
    <source>
        <dbReference type="ARBA" id="ARBA00023326"/>
    </source>
</evidence>
<dbReference type="InterPro" id="IPR001919">
    <property type="entry name" value="CBD2"/>
</dbReference>
<keyword evidence="2" id="KW-0326">Glycosidase</keyword>
<protein>
    <submittedName>
        <fullName evidence="5">Cellulose binding domain-containing protein</fullName>
    </submittedName>
</protein>
<dbReference type="InterPro" id="IPR008965">
    <property type="entry name" value="CBM2/CBM3_carb-bd_dom_sf"/>
</dbReference>
<organism evidence="5 6">
    <name type="scientific">Actinokineospora soli</name>
    <dbReference type="NCBI Taxonomy" id="1048753"/>
    <lineage>
        <taxon>Bacteria</taxon>
        <taxon>Bacillati</taxon>
        <taxon>Actinomycetota</taxon>
        <taxon>Actinomycetes</taxon>
        <taxon>Pseudonocardiales</taxon>
        <taxon>Pseudonocardiaceae</taxon>
        <taxon>Actinokineospora</taxon>
    </lineage>
</organism>
<dbReference type="InterPro" id="IPR012291">
    <property type="entry name" value="CBM2_carb-bd_dom_sf"/>
</dbReference>
<dbReference type="Pfam" id="PF00553">
    <property type="entry name" value="CBM_2"/>
    <property type="match status" value="1"/>
</dbReference>
<dbReference type="InterPro" id="IPR018366">
    <property type="entry name" value="CBM2_CS"/>
</dbReference>
<dbReference type="SMART" id="SM00637">
    <property type="entry name" value="CBD_II"/>
    <property type="match status" value="1"/>
</dbReference>
<reference evidence="6" key="1">
    <citation type="journal article" date="2019" name="Int. J. Syst. Evol. Microbiol.">
        <title>The Global Catalogue of Microorganisms (GCM) 10K type strain sequencing project: providing services to taxonomists for standard genome sequencing and annotation.</title>
        <authorList>
            <consortium name="The Broad Institute Genomics Platform"/>
            <consortium name="The Broad Institute Genome Sequencing Center for Infectious Disease"/>
            <person name="Wu L."/>
            <person name="Ma J."/>
        </authorList>
    </citation>
    <scope>NUCLEOTIDE SEQUENCE [LARGE SCALE GENOMIC DNA]</scope>
    <source>
        <strain evidence="6">JCM 17695</strain>
    </source>
</reference>
<dbReference type="PROSITE" id="PS00561">
    <property type="entry name" value="CBM2_A"/>
    <property type="match status" value="1"/>
</dbReference>
<keyword evidence="1" id="KW-0378">Hydrolase</keyword>
<evidence type="ECO:0000256" key="2">
    <source>
        <dbReference type="ARBA" id="ARBA00023295"/>
    </source>
</evidence>
<accession>A0ABW2TLN5</accession>
<evidence type="ECO:0000256" key="1">
    <source>
        <dbReference type="ARBA" id="ARBA00022801"/>
    </source>
</evidence>
<dbReference type="Proteomes" id="UP001596512">
    <property type="component" value="Unassembled WGS sequence"/>
</dbReference>
<sequence length="79" mass="7843">MITNGGTAISSWAVEFAAPGATVTNGWNGQWSTSSGRIRVTNAAWNGNLGAGASVTVGYNGSGSAPTTSNHTLNGALCN</sequence>
<keyword evidence="3" id="KW-0624">Polysaccharide degradation</keyword>
<comment type="caution">
    <text evidence="5">The sequence shown here is derived from an EMBL/GenBank/DDBJ whole genome shotgun (WGS) entry which is preliminary data.</text>
</comment>
<keyword evidence="3" id="KW-0119">Carbohydrate metabolism</keyword>
<evidence type="ECO:0000259" key="4">
    <source>
        <dbReference type="PROSITE" id="PS51173"/>
    </source>
</evidence>
<dbReference type="PROSITE" id="PS51173">
    <property type="entry name" value="CBM2"/>
    <property type="match status" value="1"/>
</dbReference>
<keyword evidence="6" id="KW-1185">Reference proteome</keyword>
<gene>
    <name evidence="5" type="ORF">ACFQV2_15185</name>
</gene>
<evidence type="ECO:0000313" key="5">
    <source>
        <dbReference type="EMBL" id="MFC7614667.1"/>
    </source>
</evidence>
<dbReference type="Gene3D" id="2.60.40.290">
    <property type="match status" value="1"/>
</dbReference>
<dbReference type="SUPFAM" id="SSF49384">
    <property type="entry name" value="Carbohydrate-binding domain"/>
    <property type="match status" value="1"/>
</dbReference>
<evidence type="ECO:0000313" key="6">
    <source>
        <dbReference type="Proteomes" id="UP001596512"/>
    </source>
</evidence>
<feature type="domain" description="CBM2" evidence="4">
    <location>
        <begin position="1"/>
        <end position="79"/>
    </location>
</feature>
<dbReference type="EMBL" id="JBHTEY010000004">
    <property type="protein sequence ID" value="MFC7614667.1"/>
    <property type="molecule type" value="Genomic_DNA"/>
</dbReference>
<name>A0ABW2TLN5_9PSEU</name>